<organism evidence="1 2">
    <name type="scientific">Peribacillus simplex</name>
    <dbReference type="NCBI Taxonomy" id="1478"/>
    <lineage>
        <taxon>Bacteria</taxon>
        <taxon>Bacillati</taxon>
        <taxon>Bacillota</taxon>
        <taxon>Bacilli</taxon>
        <taxon>Bacillales</taxon>
        <taxon>Bacillaceae</taxon>
        <taxon>Peribacillus</taxon>
    </lineage>
</organism>
<dbReference type="RefSeq" id="WP_230302360.1">
    <property type="nucleotide sequence ID" value="NZ_CAKKMG010000036.1"/>
</dbReference>
<evidence type="ECO:0000313" key="2">
    <source>
        <dbReference type="Proteomes" id="UP000789326"/>
    </source>
</evidence>
<protein>
    <submittedName>
        <fullName evidence="1">Uncharacterized protein</fullName>
    </submittedName>
</protein>
<reference evidence="1" key="1">
    <citation type="submission" date="2021-11" db="EMBL/GenBank/DDBJ databases">
        <authorList>
            <person name="Bulgarelli D."/>
        </authorList>
    </citation>
    <scope>NUCLEOTIDE SEQUENCE</scope>
    <source>
        <strain evidence="1">Bi133</strain>
    </source>
</reference>
<dbReference type="EMBL" id="CAKKMG010000036">
    <property type="protein sequence ID" value="CAH0235496.1"/>
    <property type="molecule type" value="Genomic_DNA"/>
</dbReference>
<dbReference type="AlphaFoldDB" id="A0A9W4KVP6"/>
<name>A0A9W4KVP6_9BACI</name>
<proteinExistence type="predicted"/>
<accession>A0A9W4KVP6</accession>
<dbReference type="Proteomes" id="UP000789326">
    <property type="component" value="Unassembled WGS sequence"/>
</dbReference>
<sequence length="81" mass="8862">MPDAVAMGVVLWDDIVLEDKFCYSYVCTTEEAPCGQVIINDGSKLAISDGFGSNHPNTTSVRPLTIRYSKIVIRIIGKLKS</sequence>
<evidence type="ECO:0000313" key="1">
    <source>
        <dbReference type="EMBL" id="CAH0235496.1"/>
    </source>
</evidence>
<comment type="caution">
    <text evidence="1">The sequence shown here is derived from an EMBL/GenBank/DDBJ whole genome shotgun (WGS) entry which is preliminary data.</text>
</comment>
<gene>
    <name evidence="1" type="ORF">SRABI133_02750</name>
</gene>